<name>A0A0C2N2S8_THEKT</name>
<comment type="caution">
    <text evidence="1">The sequence shown here is derived from an EMBL/GenBank/DDBJ whole genome shotgun (WGS) entry which is preliminary data.</text>
</comment>
<keyword evidence="2" id="KW-1185">Reference proteome</keyword>
<sequence>MHIESKGAPYSISIVVEIRIFDILHSKPIFKVNMTGWRTECTSTHEEIDALFLFDASWNLISCKKEFYLNMRIIDLVYPTQEKSRMVVTDGKLWGLPNSNIHLYNVEFMPFDHYRHSAVEKKGKIREFP</sequence>
<gene>
    <name evidence="1" type="ORF">RF11_14374</name>
</gene>
<evidence type="ECO:0000313" key="2">
    <source>
        <dbReference type="Proteomes" id="UP000031668"/>
    </source>
</evidence>
<dbReference type="AlphaFoldDB" id="A0A0C2N2S8"/>
<dbReference type="EMBL" id="JWZT01000581">
    <property type="protein sequence ID" value="KII73971.1"/>
    <property type="molecule type" value="Genomic_DNA"/>
</dbReference>
<reference evidence="1 2" key="1">
    <citation type="journal article" date="2014" name="Genome Biol. Evol.">
        <title>The genome of the myxosporean Thelohanellus kitauei shows adaptations to nutrient acquisition within its fish host.</title>
        <authorList>
            <person name="Yang Y."/>
            <person name="Xiong J."/>
            <person name="Zhou Z."/>
            <person name="Huo F."/>
            <person name="Miao W."/>
            <person name="Ran C."/>
            <person name="Liu Y."/>
            <person name="Zhang J."/>
            <person name="Feng J."/>
            <person name="Wang M."/>
            <person name="Wang M."/>
            <person name="Wang L."/>
            <person name="Yao B."/>
        </authorList>
    </citation>
    <scope>NUCLEOTIDE SEQUENCE [LARGE SCALE GENOMIC DNA]</scope>
    <source>
        <strain evidence="1">Wuqing</strain>
    </source>
</reference>
<dbReference type="Proteomes" id="UP000031668">
    <property type="component" value="Unassembled WGS sequence"/>
</dbReference>
<protein>
    <submittedName>
        <fullName evidence="1">Uncharacterized protein</fullName>
    </submittedName>
</protein>
<organism evidence="1 2">
    <name type="scientific">Thelohanellus kitauei</name>
    <name type="common">Myxosporean</name>
    <dbReference type="NCBI Taxonomy" id="669202"/>
    <lineage>
        <taxon>Eukaryota</taxon>
        <taxon>Metazoa</taxon>
        <taxon>Cnidaria</taxon>
        <taxon>Myxozoa</taxon>
        <taxon>Myxosporea</taxon>
        <taxon>Bivalvulida</taxon>
        <taxon>Platysporina</taxon>
        <taxon>Myxobolidae</taxon>
        <taxon>Thelohanellus</taxon>
    </lineage>
</organism>
<accession>A0A0C2N2S8</accession>
<evidence type="ECO:0000313" key="1">
    <source>
        <dbReference type="EMBL" id="KII73971.1"/>
    </source>
</evidence>
<proteinExistence type="predicted"/>